<feature type="modified residue" description="N6-(pyridoxal phosphate)lysine" evidence="7">
    <location>
        <position position="63"/>
    </location>
</feature>
<organism evidence="9 10">
    <name type="scientific">Penicillium steckii</name>
    <dbReference type="NCBI Taxonomy" id="303698"/>
    <lineage>
        <taxon>Eukaryota</taxon>
        <taxon>Fungi</taxon>
        <taxon>Dikarya</taxon>
        <taxon>Ascomycota</taxon>
        <taxon>Pezizomycotina</taxon>
        <taxon>Eurotiomycetes</taxon>
        <taxon>Eurotiomycetidae</taxon>
        <taxon>Eurotiales</taxon>
        <taxon>Aspergillaceae</taxon>
        <taxon>Penicillium</taxon>
    </lineage>
</organism>
<name>A0A1V6SYF5_9EURO</name>
<keyword evidence="10" id="KW-1185">Reference proteome</keyword>
<gene>
    <name evidence="9" type="ORF">PENSTE_c016G04950</name>
</gene>
<dbReference type="OrthoDB" id="10266364at2759"/>
<dbReference type="InterPro" id="IPR001926">
    <property type="entry name" value="TrpB-like_PALP"/>
</dbReference>
<sequence length="356" mass="38610">MSELSLPTPFSSIPRTPLLLGPSPIHLLPRISADLAASSPHPKVNIYAKRDDLNSAYAYGGNKTRKLEYLLADAVAQGCDTLVSIGGVQSNHTRQVAAVAARTGLKAKLVQEHWVDWVDKGYDSVGNIQLSRLMGADVRLDPSGFGIEHKNTAAAVVEECKAKGDRPYYIPAGASDHPLGGLGFARWAFEVRQQEQEQGIFFDTVIVCAVTGSTFAGMIAGFKLLERLYPSDPKRKVVGIDASATVEATRTQVLRIARNTAAKIGLKEEDITDEDVILDDRYHAGIYGIPDKQTWDAIEYAAKMEAFITDPVYEGKSFAGMVDMIRRGEIKGSNVLYAHLGGQLALNAYSELGATK</sequence>
<evidence type="ECO:0000313" key="10">
    <source>
        <dbReference type="Proteomes" id="UP000191285"/>
    </source>
</evidence>
<reference evidence="10" key="1">
    <citation type="journal article" date="2017" name="Nat. Microbiol.">
        <title>Global analysis of biosynthetic gene clusters reveals vast potential of secondary metabolite production in Penicillium species.</title>
        <authorList>
            <person name="Nielsen J.C."/>
            <person name="Grijseels S."/>
            <person name="Prigent S."/>
            <person name="Ji B."/>
            <person name="Dainat J."/>
            <person name="Nielsen K.F."/>
            <person name="Frisvad J.C."/>
            <person name="Workman M."/>
            <person name="Nielsen J."/>
        </authorList>
    </citation>
    <scope>NUCLEOTIDE SEQUENCE [LARGE SCALE GENOMIC DNA]</scope>
    <source>
        <strain evidence="10">IBT 24891</strain>
    </source>
</reference>
<dbReference type="Pfam" id="PF00291">
    <property type="entry name" value="PALP"/>
    <property type="match status" value="1"/>
</dbReference>
<dbReference type="EMBL" id="MLKD01000016">
    <property type="protein sequence ID" value="OQE18986.1"/>
    <property type="molecule type" value="Genomic_DNA"/>
</dbReference>
<dbReference type="GO" id="GO:0030170">
    <property type="term" value="F:pyridoxal phosphate binding"/>
    <property type="evidence" value="ECO:0007669"/>
    <property type="project" value="InterPro"/>
</dbReference>
<feature type="domain" description="Tryptophan synthase beta chain-like PALP" evidence="8">
    <location>
        <begin position="19"/>
        <end position="339"/>
    </location>
</feature>
<dbReference type="InterPro" id="IPR027278">
    <property type="entry name" value="ACCD_DCysDesulf"/>
</dbReference>
<evidence type="ECO:0000313" key="9">
    <source>
        <dbReference type="EMBL" id="OQE18986.1"/>
    </source>
</evidence>
<evidence type="ECO:0000256" key="7">
    <source>
        <dbReference type="PIRSR" id="PIRSR006278-2"/>
    </source>
</evidence>
<evidence type="ECO:0000256" key="3">
    <source>
        <dbReference type="ARBA" id="ARBA00008639"/>
    </source>
</evidence>
<dbReference type="InterPro" id="IPR036052">
    <property type="entry name" value="TrpB-like_PALP_sf"/>
</dbReference>
<comment type="caution">
    <text evidence="9">The sequence shown here is derived from an EMBL/GenBank/DDBJ whole genome shotgun (WGS) entry which is preliminary data.</text>
</comment>
<accession>A0A1V6SYF5</accession>
<dbReference type="STRING" id="303698.A0A1V6SYF5"/>
<comment type="cofactor">
    <cofactor evidence="2">
        <name>pyridoxal 5'-phosphate</name>
        <dbReference type="ChEBI" id="CHEBI:597326"/>
    </cofactor>
</comment>
<evidence type="ECO:0000256" key="2">
    <source>
        <dbReference type="ARBA" id="ARBA00001933"/>
    </source>
</evidence>
<evidence type="ECO:0000256" key="5">
    <source>
        <dbReference type="ARBA" id="ARBA00022898"/>
    </source>
</evidence>
<keyword evidence="5 7" id="KW-0663">Pyridoxal phosphate</keyword>
<dbReference type="AlphaFoldDB" id="A0A1V6SYF5"/>
<evidence type="ECO:0000256" key="4">
    <source>
        <dbReference type="ARBA" id="ARBA00022801"/>
    </source>
</evidence>
<dbReference type="GO" id="GO:0008660">
    <property type="term" value="F:1-aminocyclopropane-1-carboxylate deaminase activity"/>
    <property type="evidence" value="ECO:0007669"/>
    <property type="project" value="UniProtKB-EC"/>
</dbReference>
<dbReference type="PIRSF" id="PIRSF006278">
    <property type="entry name" value="ACCD_DCysDesulf"/>
    <property type="match status" value="1"/>
</dbReference>
<dbReference type="FunFam" id="3.40.50.1100:FF:000048">
    <property type="entry name" value="1-aminocyclopropane-1-carboxylate deaminase"/>
    <property type="match status" value="1"/>
</dbReference>
<feature type="active site" description="Nucleophile" evidence="6">
    <location>
        <position position="90"/>
    </location>
</feature>
<evidence type="ECO:0000259" key="8">
    <source>
        <dbReference type="Pfam" id="PF00291"/>
    </source>
</evidence>
<evidence type="ECO:0000256" key="1">
    <source>
        <dbReference type="ARBA" id="ARBA00001132"/>
    </source>
</evidence>
<dbReference type="PANTHER" id="PTHR43780:SF2">
    <property type="entry name" value="1-AMINOCYCLOPROPANE-1-CARBOXYLATE DEAMINASE-RELATED"/>
    <property type="match status" value="1"/>
</dbReference>
<dbReference type="GO" id="GO:0019148">
    <property type="term" value="F:D-cysteine desulfhydrase activity"/>
    <property type="evidence" value="ECO:0007669"/>
    <property type="project" value="TreeGrafter"/>
</dbReference>
<protein>
    <recommendedName>
        <fullName evidence="8">Tryptophan synthase beta chain-like PALP domain-containing protein</fullName>
    </recommendedName>
</protein>
<dbReference type="InterPro" id="IPR005965">
    <property type="entry name" value="ACP_carboxylate_deaminase"/>
</dbReference>
<dbReference type="Gene3D" id="3.40.50.1100">
    <property type="match status" value="2"/>
</dbReference>
<dbReference type="Proteomes" id="UP000191285">
    <property type="component" value="Unassembled WGS sequence"/>
</dbReference>
<comment type="similarity">
    <text evidence="3">Belongs to the ACC deaminase/D-cysteine desulfhydrase family.</text>
</comment>
<dbReference type="GO" id="GO:0009310">
    <property type="term" value="P:amine catabolic process"/>
    <property type="evidence" value="ECO:0007669"/>
    <property type="project" value="InterPro"/>
</dbReference>
<evidence type="ECO:0000256" key="6">
    <source>
        <dbReference type="PIRSR" id="PIRSR006278-1"/>
    </source>
</evidence>
<keyword evidence="4" id="KW-0378">Hydrolase</keyword>
<dbReference type="CDD" id="cd06449">
    <property type="entry name" value="ACCD"/>
    <property type="match status" value="1"/>
</dbReference>
<proteinExistence type="inferred from homology"/>
<dbReference type="NCBIfam" id="TIGR01274">
    <property type="entry name" value="ACC_deam"/>
    <property type="match status" value="1"/>
</dbReference>
<comment type="catalytic activity">
    <reaction evidence="1">
        <text>1-aminocyclopropane-1-carboxylate + H2O = 2-oxobutanoate + NH4(+)</text>
        <dbReference type="Rhea" id="RHEA:16933"/>
        <dbReference type="ChEBI" id="CHEBI:15377"/>
        <dbReference type="ChEBI" id="CHEBI:16763"/>
        <dbReference type="ChEBI" id="CHEBI:28938"/>
        <dbReference type="ChEBI" id="CHEBI:58360"/>
        <dbReference type="EC" id="3.5.99.7"/>
    </reaction>
</comment>
<dbReference type="SUPFAM" id="SSF53686">
    <property type="entry name" value="Tryptophan synthase beta subunit-like PLP-dependent enzymes"/>
    <property type="match status" value="1"/>
</dbReference>
<dbReference type="PANTHER" id="PTHR43780">
    <property type="entry name" value="1-AMINOCYCLOPROPANE-1-CARBOXYLATE DEAMINASE-RELATED"/>
    <property type="match status" value="1"/>
</dbReference>